<name>A0A1V9Y7D3_9STRA</name>
<evidence type="ECO:0000256" key="1">
    <source>
        <dbReference type="SAM" id="MobiDB-lite"/>
    </source>
</evidence>
<keyword evidence="2" id="KW-0812">Transmembrane</keyword>
<protein>
    <submittedName>
        <fullName evidence="3">Uncharacterized protein</fullName>
    </submittedName>
</protein>
<dbReference type="EMBL" id="JNBS01004939">
    <property type="protein sequence ID" value="OQR81635.1"/>
    <property type="molecule type" value="Genomic_DNA"/>
</dbReference>
<organism evidence="3 4">
    <name type="scientific">Thraustotheca clavata</name>
    <dbReference type="NCBI Taxonomy" id="74557"/>
    <lineage>
        <taxon>Eukaryota</taxon>
        <taxon>Sar</taxon>
        <taxon>Stramenopiles</taxon>
        <taxon>Oomycota</taxon>
        <taxon>Saprolegniomycetes</taxon>
        <taxon>Saprolegniales</taxon>
        <taxon>Achlyaceae</taxon>
        <taxon>Thraustotheca</taxon>
    </lineage>
</organism>
<evidence type="ECO:0000313" key="3">
    <source>
        <dbReference type="EMBL" id="OQR81635.1"/>
    </source>
</evidence>
<dbReference type="AlphaFoldDB" id="A0A1V9Y7D3"/>
<reference evidence="3 4" key="1">
    <citation type="journal article" date="2014" name="Genome Biol. Evol.">
        <title>The secreted proteins of Achlya hypogyna and Thraustotheca clavata identify the ancestral oomycete secretome and reveal gene acquisitions by horizontal gene transfer.</title>
        <authorList>
            <person name="Misner I."/>
            <person name="Blouin N."/>
            <person name="Leonard G."/>
            <person name="Richards T.A."/>
            <person name="Lane C.E."/>
        </authorList>
    </citation>
    <scope>NUCLEOTIDE SEQUENCE [LARGE SCALE GENOMIC DNA]</scope>
    <source>
        <strain evidence="3 4">ATCC 34112</strain>
    </source>
</reference>
<evidence type="ECO:0000256" key="2">
    <source>
        <dbReference type="SAM" id="Phobius"/>
    </source>
</evidence>
<proteinExistence type="predicted"/>
<sequence length="572" mass="64872">MKGRAYVGLVVGCGLFLYVFGSLLLEWFHRLVILVVCLILCAVLTNPTDLSFAHWISIASNGNRTGPSSWFKAIVDTMLVSEEEVYSWQRYNLGVLTIVHVRAMERFAIGIFGVWIWADTNYVVASLCRAYLPWIVSITHGGEASNTRIHLSTNSSVVPVSEHQSRLKAVELHKAHQYAQAYEKYIEAAELTLNPIDQALYQLEGARCLAKTLKKDKKAICAQIQQLFLTSCEVLTGHGEFHIAGTAVVEVAGILQEWSLPEATQLSDADNVLEHISKLYLDALAILQAADTIVDRQLAFQSGMNAGHLYASHAIATENIEYRSNWFNQAETIFRQLGISHIDINVSWSKQAFSCVIFSWIGRQDIIAAQTAYTELDEISMAHITSIDYLFQQIFTAYEKWNVDLLVNAISAFEGSQKLDGWQVKLIEYLSSHVPIGLKKRPFPIFLYTEIMAVSSVQYVPVRRFARRRQCHNCLQMYVEYSDELRENHTWDAIPQDTPVYCSSDCRATASILHLQDAWMTSQFGENQPHQYMNTKKQPNQHHTKPYSSPRTIPQLIWPRRNSTILNPDSAF</sequence>
<keyword evidence="4" id="KW-1185">Reference proteome</keyword>
<feature type="region of interest" description="Disordered" evidence="1">
    <location>
        <begin position="529"/>
        <end position="553"/>
    </location>
</feature>
<evidence type="ECO:0000313" key="4">
    <source>
        <dbReference type="Proteomes" id="UP000243217"/>
    </source>
</evidence>
<feature type="compositionally biased region" description="Polar residues" evidence="1">
    <location>
        <begin position="529"/>
        <end position="538"/>
    </location>
</feature>
<dbReference type="Gene3D" id="1.25.40.10">
    <property type="entry name" value="Tetratricopeptide repeat domain"/>
    <property type="match status" value="1"/>
</dbReference>
<feature type="transmembrane region" description="Helical" evidence="2">
    <location>
        <begin position="6"/>
        <end position="25"/>
    </location>
</feature>
<dbReference type="OrthoDB" id="72408at2759"/>
<keyword evidence="2" id="KW-0472">Membrane</keyword>
<dbReference type="InterPro" id="IPR011990">
    <property type="entry name" value="TPR-like_helical_dom_sf"/>
</dbReference>
<keyword evidence="2" id="KW-1133">Transmembrane helix</keyword>
<gene>
    <name evidence="3" type="ORF">THRCLA_11544</name>
</gene>
<accession>A0A1V9Y7D3</accession>
<comment type="caution">
    <text evidence="3">The sequence shown here is derived from an EMBL/GenBank/DDBJ whole genome shotgun (WGS) entry which is preliminary data.</text>
</comment>
<dbReference type="Proteomes" id="UP000243217">
    <property type="component" value="Unassembled WGS sequence"/>
</dbReference>